<feature type="domain" description="DUF1279" evidence="5">
    <location>
        <begin position="98"/>
        <end position="184"/>
    </location>
</feature>
<dbReference type="FunCoup" id="A0A7N4PET8">
    <property type="interactions" value="512"/>
</dbReference>
<dbReference type="GO" id="GO:0048536">
    <property type="term" value="P:spleen development"/>
    <property type="evidence" value="ECO:0007669"/>
    <property type="project" value="Ensembl"/>
</dbReference>
<dbReference type="GO" id="GO:0071392">
    <property type="term" value="P:cellular response to estradiol stimulus"/>
    <property type="evidence" value="ECO:0007669"/>
    <property type="project" value="Ensembl"/>
</dbReference>
<dbReference type="PANTHER" id="PTHR21377:SF0">
    <property type="entry name" value="PROTEIN FAM210B, MITOCHONDRIAL"/>
    <property type="match status" value="1"/>
</dbReference>
<feature type="chain" id="PRO_5029459484" evidence="4">
    <location>
        <begin position="16"/>
        <end position="203"/>
    </location>
</feature>
<reference evidence="6 7" key="1">
    <citation type="journal article" date="2011" name="Proc. Natl. Acad. Sci. U.S.A.">
        <title>Genetic diversity and population structure of the endangered marsupial Sarcophilus harrisii (Tasmanian devil).</title>
        <authorList>
            <person name="Miller W."/>
            <person name="Hayes V.M."/>
            <person name="Ratan A."/>
            <person name="Petersen D.C."/>
            <person name="Wittekindt N.E."/>
            <person name="Miller J."/>
            <person name="Walenz B."/>
            <person name="Knight J."/>
            <person name="Qi J."/>
            <person name="Zhao F."/>
            <person name="Wang Q."/>
            <person name="Bedoya-Reina O.C."/>
            <person name="Katiyar N."/>
            <person name="Tomsho L.P."/>
            <person name="Kasson L.M."/>
            <person name="Hardie R.A."/>
            <person name="Woodbridge P."/>
            <person name="Tindall E.A."/>
            <person name="Bertelsen M.F."/>
            <person name="Dixon D."/>
            <person name="Pyecroft S."/>
            <person name="Helgen K.M."/>
            <person name="Lesk A.M."/>
            <person name="Pringle T.H."/>
            <person name="Patterson N."/>
            <person name="Zhang Y."/>
            <person name="Kreiss A."/>
            <person name="Woods G.M."/>
            <person name="Jones M.E."/>
            <person name="Schuster S.C."/>
        </authorList>
    </citation>
    <scope>NUCLEOTIDE SEQUENCE [LARGE SCALE GENOMIC DNA]</scope>
</reference>
<reference evidence="6" key="2">
    <citation type="submission" date="2025-08" db="UniProtKB">
        <authorList>
            <consortium name="Ensembl"/>
        </authorList>
    </citation>
    <scope>IDENTIFICATION</scope>
</reference>
<dbReference type="KEGG" id="shr:100915034"/>
<gene>
    <name evidence="6" type="primary">FAM210B</name>
</gene>
<keyword evidence="3" id="KW-0812">Transmembrane</keyword>
<protein>
    <submittedName>
        <fullName evidence="6">Family with sequence similarity 210 member B</fullName>
    </submittedName>
</protein>
<dbReference type="Proteomes" id="UP000007648">
    <property type="component" value="Unassembled WGS sequence"/>
</dbReference>
<dbReference type="GO" id="GO:0043588">
    <property type="term" value="P:skin development"/>
    <property type="evidence" value="ECO:0007669"/>
    <property type="project" value="Ensembl"/>
</dbReference>
<feature type="transmembrane region" description="Helical" evidence="3">
    <location>
        <begin position="170"/>
        <end position="190"/>
    </location>
</feature>
<evidence type="ECO:0000256" key="1">
    <source>
        <dbReference type="ARBA" id="ARBA00008249"/>
    </source>
</evidence>
<dbReference type="GO" id="GO:0005741">
    <property type="term" value="C:mitochondrial outer membrane"/>
    <property type="evidence" value="ECO:0007669"/>
    <property type="project" value="Ensembl"/>
</dbReference>
<feature type="transmembrane region" description="Helical" evidence="3">
    <location>
        <begin position="107"/>
        <end position="130"/>
    </location>
</feature>
<keyword evidence="3" id="KW-0472">Membrane</keyword>
<dbReference type="InParanoid" id="A0A7N4PET8"/>
<dbReference type="GO" id="GO:0045648">
    <property type="term" value="P:positive regulation of erythrocyte differentiation"/>
    <property type="evidence" value="ECO:0007669"/>
    <property type="project" value="Ensembl"/>
</dbReference>
<keyword evidence="3" id="KW-1133">Transmembrane helix</keyword>
<evidence type="ECO:0000256" key="4">
    <source>
        <dbReference type="SAM" id="SignalP"/>
    </source>
</evidence>
<feature type="signal peptide" evidence="4">
    <location>
        <begin position="1"/>
        <end position="15"/>
    </location>
</feature>
<dbReference type="PANTHER" id="PTHR21377">
    <property type="entry name" value="PROTEIN FAM210B, MITOCHONDRIAL"/>
    <property type="match status" value="1"/>
</dbReference>
<dbReference type="Pfam" id="PF06916">
    <property type="entry name" value="FAM210A-B_dom"/>
    <property type="match status" value="1"/>
</dbReference>
<dbReference type="CTD" id="116151"/>
<dbReference type="GO" id="GO:0006954">
    <property type="term" value="P:inflammatory response"/>
    <property type="evidence" value="ECO:0007669"/>
    <property type="project" value="Ensembl"/>
</dbReference>
<sequence length="203" mass="21347">MVWLLAVVAGRGAAGLRLRLGRLLVSPLGAAAPPAPRFPLPLGPSPGHAQRSLLGTGGGRSSIGGGSGSPPGPQDPKKTEKALPDASTGDESKQSKHQQLRKVFKEYGAVAVCLHIGISLISLGIFYLVVSSGVDITSFLYKLGFAESLYNSKVVAGTSTFVMAYAVHKLFAPVRISITLFSLPLVVRYFRKMGFFKAPGSKP</sequence>
<evidence type="ECO:0000313" key="6">
    <source>
        <dbReference type="Ensembl" id="ENSSHAP00000037416.1"/>
    </source>
</evidence>
<evidence type="ECO:0000313" key="7">
    <source>
        <dbReference type="Proteomes" id="UP000007648"/>
    </source>
</evidence>
<evidence type="ECO:0000259" key="5">
    <source>
        <dbReference type="Pfam" id="PF06916"/>
    </source>
</evidence>
<keyword evidence="7" id="KW-1185">Reference proteome</keyword>
<organism evidence="6 7">
    <name type="scientific">Sarcophilus harrisii</name>
    <name type="common">Tasmanian devil</name>
    <name type="synonym">Sarcophilus laniarius</name>
    <dbReference type="NCBI Taxonomy" id="9305"/>
    <lineage>
        <taxon>Eukaryota</taxon>
        <taxon>Metazoa</taxon>
        <taxon>Chordata</taxon>
        <taxon>Craniata</taxon>
        <taxon>Vertebrata</taxon>
        <taxon>Euteleostomi</taxon>
        <taxon>Mammalia</taxon>
        <taxon>Metatheria</taxon>
        <taxon>Dasyuromorphia</taxon>
        <taxon>Dasyuridae</taxon>
        <taxon>Sarcophilus</taxon>
    </lineage>
</organism>
<proteinExistence type="inferred from homology"/>
<feature type="compositionally biased region" description="Gly residues" evidence="2">
    <location>
        <begin position="55"/>
        <end position="69"/>
    </location>
</feature>
<dbReference type="GeneTree" id="ENSGT00940000156134"/>
<reference evidence="6" key="3">
    <citation type="submission" date="2025-09" db="UniProtKB">
        <authorList>
            <consortium name="Ensembl"/>
        </authorList>
    </citation>
    <scope>IDENTIFICATION</scope>
</reference>
<dbReference type="GeneID" id="100915034"/>
<feature type="region of interest" description="Disordered" evidence="2">
    <location>
        <begin position="37"/>
        <end position="97"/>
    </location>
</feature>
<evidence type="ECO:0000256" key="3">
    <source>
        <dbReference type="SAM" id="Phobius"/>
    </source>
</evidence>
<dbReference type="RefSeq" id="XP_031807517.1">
    <property type="nucleotide sequence ID" value="XM_031951657.1"/>
</dbReference>
<accession>A0A7N4PET8</accession>
<keyword evidence="4" id="KW-0732">Signal</keyword>
<comment type="similarity">
    <text evidence="1">Belongs to the FAM210 family.</text>
</comment>
<evidence type="ECO:0000256" key="2">
    <source>
        <dbReference type="SAM" id="MobiDB-lite"/>
    </source>
</evidence>
<dbReference type="AlphaFoldDB" id="A0A7N4PET8"/>
<dbReference type="Ensembl" id="ENSSHAT00000038653.1">
    <property type="protein sequence ID" value="ENSSHAP00000037416.1"/>
    <property type="gene ID" value="ENSSHAG00000030459.1"/>
</dbReference>
<dbReference type="InterPro" id="IPR009688">
    <property type="entry name" value="FAM210A/B-like_dom"/>
</dbReference>
<dbReference type="InterPro" id="IPR045866">
    <property type="entry name" value="FAM210A/B-like"/>
</dbReference>
<name>A0A7N4PET8_SARHA</name>
<dbReference type="GO" id="GO:0072593">
    <property type="term" value="P:reactive oxygen species metabolic process"/>
    <property type="evidence" value="ECO:0007669"/>
    <property type="project" value="Ensembl"/>
</dbReference>
<dbReference type="OrthoDB" id="426386at2759"/>
<dbReference type="GO" id="GO:0030218">
    <property type="term" value="P:erythrocyte differentiation"/>
    <property type="evidence" value="ECO:0007669"/>
    <property type="project" value="Ensembl"/>
</dbReference>